<reference evidence="1" key="1">
    <citation type="submission" date="2013-08" db="EMBL/GenBank/DDBJ databases">
        <title>Gene expansion shapes genome architecture in the human pathogen Lichtheimia corymbifera: an evolutionary genomics analysis in the ancient terrestrial Mucorales (Mucoromycotina).</title>
        <authorList>
            <person name="Schwartze V.U."/>
            <person name="Winter S."/>
            <person name="Shelest E."/>
            <person name="Marcet-Houben M."/>
            <person name="Horn F."/>
            <person name="Wehner S."/>
            <person name="Hoffmann K."/>
            <person name="Riege K."/>
            <person name="Sammeth M."/>
            <person name="Nowrousian M."/>
            <person name="Valiante V."/>
            <person name="Linde J."/>
            <person name="Jacobsen I.D."/>
            <person name="Marz M."/>
            <person name="Brakhage A.A."/>
            <person name="Gabaldon T."/>
            <person name="Bocker S."/>
            <person name="Voigt K."/>
        </authorList>
    </citation>
    <scope>NUCLEOTIDE SEQUENCE [LARGE SCALE GENOMIC DNA]</scope>
    <source>
        <strain evidence="1">FSU 9682</strain>
    </source>
</reference>
<sequence length="77" mass="8652">MPWQLSQASFLFSNFTRCTSIPAPDRHSIVRHYEWSRVVALTRSCTARSSVGIVAPTPPLTLGQQDAVAWVWASFLF</sequence>
<dbReference type="VEuPathDB" id="FungiDB:LCOR_08600.1"/>
<dbReference type="AlphaFoldDB" id="A0A068S6S3"/>
<dbReference type="Proteomes" id="UP000027586">
    <property type="component" value="Unassembled WGS sequence"/>
</dbReference>
<proteinExistence type="predicted"/>
<comment type="caution">
    <text evidence="1">The sequence shown here is derived from an EMBL/GenBank/DDBJ whole genome shotgun (WGS) entry which is preliminary data.</text>
</comment>
<evidence type="ECO:0000313" key="2">
    <source>
        <dbReference type="Proteomes" id="UP000027586"/>
    </source>
</evidence>
<gene>
    <name evidence="1" type="ORF">LCOR_08600.1</name>
</gene>
<evidence type="ECO:0000313" key="1">
    <source>
        <dbReference type="EMBL" id="CDH57690.1"/>
    </source>
</evidence>
<dbReference type="EMBL" id="CBTN010000048">
    <property type="protein sequence ID" value="CDH57690.1"/>
    <property type="molecule type" value="Genomic_DNA"/>
</dbReference>
<accession>A0A068S6S3</accession>
<protein>
    <submittedName>
        <fullName evidence="1">Uncharacterized protein</fullName>
    </submittedName>
</protein>
<organism evidence="1 2">
    <name type="scientific">Lichtheimia corymbifera JMRC:FSU:9682</name>
    <dbReference type="NCBI Taxonomy" id="1263082"/>
    <lineage>
        <taxon>Eukaryota</taxon>
        <taxon>Fungi</taxon>
        <taxon>Fungi incertae sedis</taxon>
        <taxon>Mucoromycota</taxon>
        <taxon>Mucoromycotina</taxon>
        <taxon>Mucoromycetes</taxon>
        <taxon>Mucorales</taxon>
        <taxon>Lichtheimiaceae</taxon>
        <taxon>Lichtheimia</taxon>
    </lineage>
</organism>
<name>A0A068S6S3_9FUNG</name>
<keyword evidence="2" id="KW-1185">Reference proteome</keyword>